<protein>
    <submittedName>
        <fullName evidence="2">Uncharacterized protein</fullName>
    </submittedName>
</protein>
<dbReference type="Proteomes" id="UP000828390">
    <property type="component" value="Unassembled WGS sequence"/>
</dbReference>
<accession>A0A9D4HAM6</accession>
<reference evidence="2" key="2">
    <citation type="submission" date="2020-11" db="EMBL/GenBank/DDBJ databases">
        <authorList>
            <person name="McCartney M.A."/>
            <person name="Auch B."/>
            <person name="Kono T."/>
            <person name="Mallez S."/>
            <person name="Becker A."/>
            <person name="Gohl D.M."/>
            <person name="Silverstein K.A.T."/>
            <person name="Koren S."/>
            <person name="Bechman K.B."/>
            <person name="Herman A."/>
            <person name="Abrahante J.E."/>
            <person name="Garbe J."/>
        </authorList>
    </citation>
    <scope>NUCLEOTIDE SEQUENCE</scope>
    <source>
        <strain evidence="2">Duluth1</strain>
        <tissue evidence="2">Whole animal</tissue>
    </source>
</reference>
<dbReference type="EMBL" id="JAIWYP010000004">
    <property type="protein sequence ID" value="KAH3831653.1"/>
    <property type="molecule type" value="Genomic_DNA"/>
</dbReference>
<organism evidence="2 3">
    <name type="scientific">Dreissena polymorpha</name>
    <name type="common">Zebra mussel</name>
    <name type="synonym">Mytilus polymorpha</name>
    <dbReference type="NCBI Taxonomy" id="45954"/>
    <lineage>
        <taxon>Eukaryota</taxon>
        <taxon>Metazoa</taxon>
        <taxon>Spiralia</taxon>
        <taxon>Lophotrochozoa</taxon>
        <taxon>Mollusca</taxon>
        <taxon>Bivalvia</taxon>
        <taxon>Autobranchia</taxon>
        <taxon>Heteroconchia</taxon>
        <taxon>Euheterodonta</taxon>
        <taxon>Imparidentia</taxon>
        <taxon>Neoheterodontei</taxon>
        <taxon>Myida</taxon>
        <taxon>Dreissenoidea</taxon>
        <taxon>Dreissenidae</taxon>
        <taxon>Dreissena</taxon>
    </lineage>
</organism>
<feature type="region of interest" description="Disordered" evidence="1">
    <location>
        <begin position="345"/>
        <end position="366"/>
    </location>
</feature>
<proteinExistence type="predicted"/>
<evidence type="ECO:0000313" key="2">
    <source>
        <dbReference type="EMBL" id="KAH3831653.1"/>
    </source>
</evidence>
<feature type="compositionally biased region" description="Polar residues" evidence="1">
    <location>
        <begin position="355"/>
        <end position="366"/>
    </location>
</feature>
<gene>
    <name evidence="2" type="ORF">DPMN_104923</name>
</gene>
<evidence type="ECO:0000313" key="3">
    <source>
        <dbReference type="Proteomes" id="UP000828390"/>
    </source>
</evidence>
<sequence>MAMNAKNKEMMNNGFLLGFFGGENDDELEHPGAKELLERNGFSVSRSSVPKSRNPADIRTEQTINRHAKYHGNYSANYRWGTTRHCRAQYVEAALQITDMVSEDCSVHKELEPSQLQDTLKWAWTGEFLTLTVGVDLKDQYPMARGPTDQHERPGLRVCGNIQGGNMVVHLRGPGVMDIRGGLGRNLSGGFGKIFFTYMTSRGWGKSVPDCGHFSQPKNSGSSPQHLQLTPQPLNSLKRDRQQWRPIFTKFKWILPEMEESAKTNILTIFHEDWMKTINILTKFHKDWMKTAIYCLQKAHTRTPDITRSHKLTMSLCDSDDFLKKECKPQIIKYPQNFKLHKKNTSNDWKEDAQNENSVGDKSTIK</sequence>
<comment type="caution">
    <text evidence="2">The sequence shown here is derived from an EMBL/GenBank/DDBJ whole genome shotgun (WGS) entry which is preliminary data.</text>
</comment>
<keyword evidence="3" id="KW-1185">Reference proteome</keyword>
<dbReference type="AlphaFoldDB" id="A0A9D4HAM6"/>
<name>A0A9D4HAM6_DREPO</name>
<reference evidence="2" key="1">
    <citation type="journal article" date="2019" name="bioRxiv">
        <title>The Genome of the Zebra Mussel, Dreissena polymorpha: A Resource for Invasive Species Research.</title>
        <authorList>
            <person name="McCartney M.A."/>
            <person name="Auch B."/>
            <person name="Kono T."/>
            <person name="Mallez S."/>
            <person name="Zhang Y."/>
            <person name="Obille A."/>
            <person name="Becker A."/>
            <person name="Abrahante J.E."/>
            <person name="Garbe J."/>
            <person name="Badalamenti J.P."/>
            <person name="Herman A."/>
            <person name="Mangelson H."/>
            <person name="Liachko I."/>
            <person name="Sullivan S."/>
            <person name="Sone E.D."/>
            <person name="Koren S."/>
            <person name="Silverstein K.A.T."/>
            <person name="Beckman K.B."/>
            <person name="Gohl D.M."/>
        </authorList>
    </citation>
    <scope>NUCLEOTIDE SEQUENCE</scope>
    <source>
        <strain evidence="2">Duluth1</strain>
        <tissue evidence="2">Whole animal</tissue>
    </source>
</reference>
<evidence type="ECO:0000256" key="1">
    <source>
        <dbReference type="SAM" id="MobiDB-lite"/>
    </source>
</evidence>